<name>A0AAW0G5G2_9APHY</name>
<keyword evidence="3" id="KW-1185">Reference proteome</keyword>
<evidence type="ECO:0000313" key="3">
    <source>
        <dbReference type="Proteomes" id="UP001385951"/>
    </source>
</evidence>
<protein>
    <submittedName>
        <fullName evidence="1">Uncharacterized protein</fullName>
    </submittedName>
</protein>
<evidence type="ECO:0000313" key="2">
    <source>
        <dbReference type="EMBL" id="KAK7684309.1"/>
    </source>
</evidence>
<accession>A0AAW0G5G2</accession>
<comment type="caution">
    <text evidence="1">The sequence shown here is derived from an EMBL/GenBank/DDBJ whole genome shotgun (WGS) entry which is preliminary data.</text>
</comment>
<evidence type="ECO:0000313" key="1">
    <source>
        <dbReference type="EMBL" id="KAK7684250.1"/>
    </source>
</evidence>
<sequence length="86" mass="9438">MLAQYVTDFPRDGETRYIALAWLGGAGGRGNPEGSVCLGYNHYVELVEPAANRACIKCCDDFNDCPVNKDTQGCPNVIQVNYFNCN</sequence>
<dbReference type="AlphaFoldDB" id="A0AAW0G5G2"/>
<proteinExistence type="predicted"/>
<reference evidence="1 3" key="1">
    <citation type="submission" date="2022-09" db="EMBL/GenBank/DDBJ databases">
        <authorList>
            <person name="Palmer J.M."/>
        </authorList>
    </citation>
    <scope>NUCLEOTIDE SEQUENCE [LARGE SCALE GENOMIC DNA]</scope>
    <source>
        <strain evidence="1 3">DSM 7382</strain>
    </source>
</reference>
<organism evidence="1 3">
    <name type="scientific">Cerrena zonata</name>
    <dbReference type="NCBI Taxonomy" id="2478898"/>
    <lineage>
        <taxon>Eukaryota</taxon>
        <taxon>Fungi</taxon>
        <taxon>Dikarya</taxon>
        <taxon>Basidiomycota</taxon>
        <taxon>Agaricomycotina</taxon>
        <taxon>Agaricomycetes</taxon>
        <taxon>Polyporales</taxon>
        <taxon>Cerrenaceae</taxon>
        <taxon>Cerrena</taxon>
    </lineage>
</organism>
<dbReference type="EMBL" id="JASBNA010000026">
    <property type="protein sequence ID" value="KAK7684309.1"/>
    <property type="molecule type" value="Genomic_DNA"/>
</dbReference>
<dbReference type="EMBL" id="JASBNA010000026">
    <property type="protein sequence ID" value="KAK7684250.1"/>
    <property type="molecule type" value="Genomic_DNA"/>
</dbReference>
<dbReference type="Proteomes" id="UP001385951">
    <property type="component" value="Unassembled WGS sequence"/>
</dbReference>
<gene>
    <name evidence="1" type="ORF">QCA50_012574</name>
    <name evidence="2" type="ORF">QCA50_012633</name>
</gene>